<accession>A0A419W9X3</accession>
<evidence type="ECO:0000313" key="4">
    <source>
        <dbReference type="EMBL" id="RKD92275.1"/>
    </source>
</evidence>
<feature type="region of interest" description="Disordered" evidence="2">
    <location>
        <begin position="903"/>
        <end position="928"/>
    </location>
</feature>
<proteinExistence type="predicted"/>
<feature type="transmembrane region" description="Helical" evidence="3">
    <location>
        <begin position="154"/>
        <end position="174"/>
    </location>
</feature>
<organism evidence="4 5">
    <name type="scientific">Mangrovibacterium diazotrophicum</name>
    <dbReference type="NCBI Taxonomy" id="1261403"/>
    <lineage>
        <taxon>Bacteria</taxon>
        <taxon>Pseudomonadati</taxon>
        <taxon>Bacteroidota</taxon>
        <taxon>Bacteroidia</taxon>
        <taxon>Marinilabiliales</taxon>
        <taxon>Prolixibacteraceae</taxon>
        <taxon>Mangrovibacterium</taxon>
    </lineage>
</organism>
<keyword evidence="3" id="KW-1133">Transmembrane helix</keyword>
<keyword evidence="1" id="KW-0175">Coiled coil</keyword>
<feature type="coiled-coil region" evidence="1">
    <location>
        <begin position="534"/>
        <end position="738"/>
    </location>
</feature>
<dbReference type="AlphaFoldDB" id="A0A419W9X3"/>
<keyword evidence="3" id="KW-0812">Transmembrane</keyword>
<dbReference type="Proteomes" id="UP000283387">
    <property type="component" value="Unassembled WGS sequence"/>
</dbReference>
<feature type="transmembrane region" description="Helical" evidence="3">
    <location>
        <begin position="20"/>
        <end position="45"/>
    </location>
</feature>
<sequence length="1089" mass="126015">MTNNYSQIVDKLNKFSRSYYLLLLIKGLMLLIACVSFYILFVLFIEYQVYTSIGWRASFLIFLIILVSFLFIKYVGNSLLVLLGFKSSSEIQKARLVSSLFPELKDQLVNIIELGQMDDSNSLVASSIDQKIASLSPFDFRNYFHFRLIRRNSIFLVSSLILLVVFSFAFPGMVSTAGFRLAHFNQVFLKPAPFDFVLLNSNIRVKKGTSIELKVKCVGADSPGNLYVNIGGSNFIMSSADSVFSYRLEHVQNSFPVFFTDLRFSSDRYFVEAVPDPLLLSYKVEVNAPSYTNLPKEEYDDVGNLKVPFGSEIKWKFNCADTDSLFLKIGGELFAAAKNGDSFDFSYKCLKDTKYSVLLSNQFEDRKELISFDIQLVPDLFPDITVVQQQDSVFLSRFYFKGEIVDDYGFHDLYFNIKNIDLDSVFTLPVVPGLNVQDFYYYVDFKDYNSLGISFSYYFTVRDNDYFHSYKQSTSDVFNFQFPDRRELEAANDTFFNDIEDLIGQSKSMVDDINRDLNNLNYRRISGDINDWENQQLMQNIQDKRSKLEETLKQLQDKNAQMNNMNDSFGNQQEALAEKQKQIQQLLDEIMTDELKQLFDELNELADNFNQDRFNEMMDRLDFPMEDLSKQLDRNLEMLKKLKIEQKLTNIASELNGIADKEKVNLEFLEEKDFTQLSEKESSNSEGIEELAKELENVFEMNQQLEKKMNLFPVDKELDNIQLNYKEIQKNIQDKRRNKLQDQLPQNEDAIRGVAFAVNQMLQNNEMQQNGENLANLKQILKNLIYVSLDQEEVLNLTVDLDVNDPLLGVVQNRQDLLLEQSKVIEDSLYALASRTPAVNSKISSELLKIDYSIHQTINDLKEGLINNVPKLQQNTITAYNELALLLNEALENIEKAMANAMPGDQECDKPGQGGKSSMKKLQDAQQSLKDQLQRMIEGLKNGENGQLDQQIGKSLIQQEMMKQMISDLMMDDGIGSSAKEQLRVIEQLIEQNRLDLIQKNISDNMIARQNLILDRLLKAEKSERERDLDDQRESKTADQIFYSNPELIFEYNPKEKNNLDGIMYNDFRLRKFYEEKFRSYINKVNQKD</sequence>
<evidence type="ECO:0000256" key="3">
    <source>
        <dbReference type="SAM" id="Phobius"/>
    </source>
</evidence>
<dbReference type="EMBL" id="RAPN01000001">
    <property type="protein sequence ID" value="RKD92275.1"/>
    <property type="molecule type" value="Genomic_DNA"/>
</dbReference>
<reference evidence="4 5" key="1">
    <citation type="submission" date="2018-09" db="EMBL/GenBank/DDBJ databases">
        <title>Genomic Encyclopedia of Archaeal and Bacterial Type Strains, Phase II (KMG-II): from individual species to whole genera.</title>
        <authorList>
            <person name="Goeker M."/>
        </authorList>
    </citation>
    <scope>NUCLEOTIDE SEQUENCE [LARGE SCALE GENOMIC DNA]</scope>
    <source>
        <strain evidence="4 5">DSM 27148</strain>
    </source>
</reference>
<evidence type="ECO:0000256" key="2">
    <source>
        <dbReference type="SAM" id="MobiDB-lite"/>
    </source>
</evidence>
<comment type="caution">
    <text evidence="4">The sequence shown here is derived from an EMBL/GenBank/DDBJ whole genome shotgun (WGS) entry which is preliminary data.</text>
</comment>
<evidence type="ECO:0000313" key="5">
    <source>
        <dbReference type="Proteomes" id="UP000283387"/>
    </source>
</evidence>
<evidence type="ECO:0000256" key="1">
    <source>
        <dbReference type="SAM" id="Coils"/>
    </source>
</evidence>
<gene>
    <name evidence="4" type="ORF">BC643_2646</name>
</gene>
<keyword evidence="3" id="KW-0472">Membrane</keyword>
<protein>
    <submittedName>
        <fullName evidence="4">Uncharacterized protein</fullName>
    </submittedName>
</protein>
<keyword evidence="5" id="KW-1185">Reference proteome</keyword>
<feature type="transmembrane region" description="Helical" evidence="3">
    <location>
        <begin position="57"/>
        <end position="85"/>
    </location>
</feature>
<name>A0A419W9X3_9BACT</name>